<proteinExistence type="predicted"/>
<evidence type="ECO:0000313" key="1">
    <source>
        <dbReference type="EMBL" id="PRP89681.1"/>
    </source>
</evidence>
<comment type="caution">
    <text evidence="1">The sequence shown here is derived from an EMBL/GenBank/DDBJ whole genome shotgun (WGS) entry which is preliminary data.</text>
</comment>
<sequence>MFESAGKTLRRITTDIPPKHNHVMTGHTKDHTSIPVRKVTLYKTGKAYVRHEGPALDGRVIKFHVSEDELQAITQTFTSISMTSQGHRVLSANWEGSKPLHNPFDGAIDMHSLLKSLQGARVEIVQKGKGYNGHVVCVQQKSIEPSTPQAVRLWSVVLCSEGGSFRVFGEEDIDEVKILDPSLREQLTVHTANMHTKRSSHLRTITVDPWDNRMKGNTDGSSSQIRASYLCRNEPWSMAYRIITHSAEFRPWSEPMDEKRSINSHSAPKHTEDPSLLVYARVTNNTSQDWNSISLSLVSGTPLEEKLPIGFSVPSSIPTCAPSQPAFSTTGANFGSVSLFGSRDVSAPNPDRQTPFVDEARVNDLSSGDLIELEVPSVVTVEKGSSALIPINFNAAEAQMVHLYDHQGDTTEREKGYCRTAVHVTNSTDFVFEEGSVVLLNVEDNYLGKSLMPKITQGEEAVLPFNVCREVVVKKLPVETKSQPQMVPWLIKNKTESPTKVYLDAPNPMGYILSEESKKNLRKKTDGRIGHFILPLEASTARRFTAEYTMIQSSKLDLLQIHTSPSQFLDTKLGDIQSPELRSAFGPSELKYQELLNCMKDVQHQEEEGSRLVARMNRLKDQYGILHQSGQSEIIRRVATQIVEVDDELNTATERYRGILKQRDQLASQYQETLKSINFEGKL</sequence>
<name>A0A2P6P0E7_9EUKA</name>
<dbReference type="InParanoid" id="A0A2P6P0E7"/>
<gene>
    <name evidence="1" type="ORF">PROFUN_00023</name>
</gene>
<evidence type="ECO:0008006" key="3">
    <source>
        <dbReference type="Google" id="ProtNLM"/>
    </source>
</evidence>
<evidence type="ECO:0000313" key="2">
    <source>
        <dbReference type="Proteomes" id="UP000241769"/>
    </source>
</evidence>
<dbReference type="AlphaFoldDB" id="A0A2P6P0E7"/>
<dbReference type="Proteomes" id="UP000241769">
    <property type="component" value="Unassembled WGS sequence"/>
</dbReference>
<protein>
    <recommendedName>
        <fullName evidence="3">DUF4139 domain-containing protein</fullName>
    </recommendedName>
</protein>
<dbReference type="OrthoDB" id="10267532at2759"/>
<organism evidence="1 2">
    <name type="scientific">Planoprotostelium fungivorum</name>
    <dbReference type="NCBI Taxonomy" id="1890364"/>
    <lineage>
        <taxon>Eukaryota</taxon>
        <taxon>Amoebozoa</taxon>
        <taxon>Evosea</taxon>
        <taxon>Variosea</taxon>
        <taxon>Cavosteliida</taxon>
        <taxon>Cavosteliaceae</taxon>
        <taxon>Planoprotostelium</taxon>
    </lineage>
</organism>
<keyword evidence="2" id="KW-1185">Reference proteome</keyword>
<accession>A0A2P6P0E7</accession>
<dbReference type="EMBL" id="MDYQ01000001">
    <property type="protein sequence ID" value="PRP89681.1"/>
    <property type="molecule type" value="Genomic_DNA"/>
</dbReference>
<reference evidence="1 2" key="1">
    <citation type="journal article" date="2018" name="Genome Biol. Evol.">
        <title>Multiple Roots of Fruiting Body Formation in Amoebozoa.</title>
        <authorList>
            <person name="Hillmann F."/>
            <person name="Forbes G."/>
            <person name="Novohradska S."/>
            <person name="Ferling I."/>
            <person name="Riege K."/>
            <person name="Groth M."/>
            <person name="Westermann M."/>
            <person name="Marz M."/>
            <person name="Spaller T."/>
            <person name="Winckler T."/>
            <person name="Schaap P."/>
            <person name="Glockner G."/>
        </authorList>
    </citation>
    <scope>NUCLEOTIDE SEQUENCE [LARGE SCALE GENOMIC DNA]</scope>
    <source>
        <strain evidence="1 2">Jena</strain>
    </source>
</reference>